<feature type="non-terminal residue" evidence="1">
    <location>
        <position position="227"/>
    </location>
</feature>
<dbReference type="PANTHER" id="PTHR34144">
    <property type="entry name" value="CHROMOSOME 8, WHOLE GENOME SHOTGUN SEQUENCE"/>
    <property type="match status" value="1"/>
</dbReference>
<protein>
    <submittedName>
        <fullName evidence="1">Uncharacterized protein</fullName>
    </submittedName>
</protein>
<dbReference type="Proteomes" id="UP000193944">
    <property type="component" value="Unassembled WGS sequence"/>
</dbReference>
<name>A0A1Y1WQM2_9FUNG</name>
<dbReference type="PANTHER" id="PTHR34144:SF7">
    <property type="entry name" value="EXPORT PROTEIN (CAP59), PUTATIVE (AFU_ORTHOLOGUE AFUA_7G05020)-RELATED"/>
    <property type="match status" value="1"/>
</dbReference>
<dbReference type="OrthoDB" id="262547at2759"/>
<organism evidence="1 2">
    <name type="scientific">Anaeromyces robustus</name>
    <dbReference type="NCBI Taxonomy" id="1754192"/>
    <lineage>
        <taxon>Eukaryota</taxon>
        <taxon>Fungi</taxon>
        <taxon>Fungi incertae sedis</taxon>
        <taxon>Chytridiomycota</taxon>
        <taxon>Chytridiomycota incertae sedis</taxon>
        <taxon>Neocallimastigomycetes</taxon>
        <taxon>Neocallimastigales</taxon>
        <taxon>Neocallimastigaceae</taxon>
        <taxon>Anaeromyces</taxon>
    </lineage>
</organism>
<keyword evidence="2" id="KW-1185">Reference proteome</keyword>
<reference evidence="1 2" key="1">
    <citation type="submission" date="2016-08" db="EMBL/GenBank/DDBJ databases">
        <title>A Parts List for Fungal Cellulosomes Revealed by Comparative Genomics.</title>
        <authorList>
            <consortium name="DOE Joint Genome Institute"/>
            <person name="Haitjema C.H."/>
            <person name="Gilmore S.P."/>
            <person name="Henske J.K."/>
            <person name="Solomon K.V."/>
            <person name="De Groot R."/>
            <person name="Kuo A."/>
            <person name="Mondo S.J."/>
            <person name="Salamov A.A."/>
            <person name="Labutti K."/>
            <person name="Zhao Z."/>
            <person name="Chiniquy J."/>
            <person name="Barry K."/>
            <person name="Brewer H.M."/>
            <person name="Purvine S.O."/>
            <person name="Wright A.T."/>
            <person name="Boxma B."/>
            <person name="Van Alen T."/>
            <person name="Hackstein J.H."/>
            <person name="Baker S.E."/>
            <person name="Grigoriev I.V."/>
            <person name="O'Malley M.A."/>
        </authorList>
    </citation>
    <scope>NUCLEOTIDE SEQUENCE [LARGE SCALE GENOMIC DNA]</scope>
    <source>
        <strain evidence="1 2">S4</strain>
    </source>
</reference>
<dbReference type="STRING" id="1754192.A0A1Y1WQM2"/>
<dbReference type="Pfam" id="PF11735">
    <property type="entry name" value="CAP59_mtransfer"/>
    <property type="match status" value="1"/>
</dbReference>
<dbReference type="AlphaFoldDB" id="A0A1Y1WQM2"/>
<gene>
    <name evidence="1" type="ORF">BCR32DRAFT_224759</name>
</gene>
<accession>A0A1Y1WQM2</accession>
<evidence type="ECO:0000313" key="1">
    <source>
        <dbReference type="EMBL" id="ORX75820.1"/>
    </source>
</evidence>
<dbReference type="InterPro" id="IPR021047">
    <property type="entry name" value="Mannosyltransferase_CMT1"/>
</dbReference>
<proteinExistence type="predicted"/>
<dbReference type="EMBL" id="MCFG01000334">
    <property type="protein sequence ID" value="ORX75820.1"/>
    <property type="molecule type" value="Genomic_DNA"/>
</dbReference>
<reference evidence="1 2" key="2">
    <citation type="submission" date="2016-08" db="EMBL/GenBank/DDBJ databases">
        <title>Pervasive Adenine N6-methylation of Active Genes in Fungi.</title>
        <authorList>
            <consortium name="DOE Joint Genome Institute"/>
            <person name="Mondo S.J."/>
            <person name="Dannebaum R.O."/>
            <person name="Kuo R.C."/>
            <person name="Labutti K."/>
            <person name="Haridas S."/>
            <person name="Kuo A."/>
            <person name="Salamov A."/>
            <person name="Ahrendt S.R."/>
            <person name="Lipzen A."/>
            <person name="Sullivan W."/>
            <person name="Andreopoulos W.B."/>
            <person name="Clum A."/>
            <person name="Lindquist E."/>
            <person name="Daum C."/>
            <person name="Ramamoorthy G.K."/>
            <person name="Gryganskyi A."/>
            <person name="Culley D."/>
            <person name="Magnuson J.K."/>
            <person name="James T.Y."/>
            <person name="O'Malley M.A."/>
            <person name="Stajich J.E."/>
            <person name="Spatafora J.W."/>
            <person name="Visel A."/>
            <person name="Grigoriev I.V."/>
        </authorList>
    </citation>
    <scope>NUCLEOTIDE SEQUENCE [LARGE SCALE GENOMIC DNA]</scope>
    <source>
        <strain evidence="1 2">S4</strain>
    </source>
</reference>
<sequence>MTFINIMKFFYNTHLWIYFNSKEKFLPVGTSNNTIYYLAASVIDIESIAEDYISEMKKLINYLGEKNVMVSIVENGDSQDNSRVYLSQFQKYLNEKRIPNEFVLEHEVEDPRDPNGVKNNNRVIFYALLRNKALELLYKTQGIDFDNVKIIYFNDIVFSYKDIVKLISTNHENYDSVCAMDYYFSFYDRWVAYDLAGNSLNSEFPFFNNVEGQEQFINHKPIRIFSC</sequence>
<evidence type="ECO:0000313" key="2">
    <source>
        <dbReference type="Proteomes" id="UP000193944"/>
    </source>
</evidence>
<comment type="caution">
    <text evidence="1">The sequence shown here is derived from an EMBL/GenBank/DDBJ whole genome shotgun (WGS) entry which is preliminary data.</text>
</comment>